<protein>
    <recommendedName>
        <fullName evidence="3">Extensin domain-containing protein</fullName>
    </recommendedName>
</protein>
<reference evidence="2" key="1">
    <citation type="submission" date="2018-11" db="EMBL/GenBank/DDBJ databases">
        <authorList>
            <consortium name="Genoscope - CEA"/>
            <person name="William W."/>
        </authorList>
    </citation>
    <scope>NUCLEOTIDE SEQUENCE</scope>
</reference>
<name>A0A3P6B3D2_BRAOL</name>
<accession>A0A3P6B3D2</accession>
<proteinExistence type="predicted"/>
<evidence type="ECO:0008006" key="3">
    <source>
        <dbReference type="Google" id="ProtNLM"/>
    </source>
</evidence>
<sequence length="116" mass="13280">MGLGHCMVYVVVFSAIVAAAYPYESPTTTQKYPQSIKPNHHIHPKEFPILLAPPSPPPQYRRQGLNIHHIQNHISTVPHHLRHTTLLPRRSNTNLHHRLTSTAPQNLHHTTLLPRR</sequence>
<evidence type="ECO:0000313" key="2">
    <source>
        <dbReference type="EMBL" id="VDD00717.1"/>
    </source>
</evidence>
<dbReference type="AlphaFoldDB" id="A0A3P6B3D2"/>
<keyword evidence="1" id="KW-0732">Signal</keyword>
<evidence type="ECO:0000256" key="1">
    <source>
        <dbReference type="SAM" id="SignalP"/>
    </source>
</evidence>
<feature type="signal peptide" evidence="1">
    <location>
        <begin position="1"/>
        <end position="19"/>
    </location>
</feature>
<feature type="chain" id="PRO_5018020647" description="Extensin domain-containing protein" evidence="1">
    <location>
        <begin position="20"/>
        <end position="116"/>
    </location>
</feature>
<organism evidence="2">
    <name type="scientific">Brassica oleracea</name>
    <name type="common">Wild cabbage</name>
    <dbReference type="NCBI Taxonomy" id="3712"/>
    <lineage>
        <taxon>Eukaryota</taxon>
        <taxon>Viridiplantae</taxon>
        <taxon>Streptophyta</taxon>
        <taxon>Embryophyta</taxon>
        <taxon>Tracheophyta</taxon>
        <taxon>Spermatophyta</taxon>
        <taxon>Magnoliopsida</taxon>
        <taxon>eudicotyledons</taxon>
        <taxon>Gunneridae</taxon>
        <taxon>Pentapetalae</taxon>
        <taxon>rosids</taxon>
        <taxon>malvids</taxon>
        <taxon>Brassicales</taxon>
        <taxon>Brassicaceae</taxon>
        <taxon>Brassiceae</taxon>
        <taxon>Brassica</taxon>
    </lineage>
</organism>
<gene>
    <name evidence="2" type="ORF">BOLC3T21176H</name>
</gene>
<dbReference type="EMBL" id="LR031872">
    <property type="protein sequence ID" value="VDD00717.1"/>
    <property type="molecule type" value="Genomic_DNA"/>
</dbReference>